<proteinExistence type="inferred from homology"/>
<dbReference type="InterPro" id="IPR001132">
    <property type="entry name" value="SMAD_dom_Dwarfin-type"/>
</dbReference>
<evidence type="ECO:0000256" key="5">
    <source>
        <dbReference type="ARBA" id="ARBA00023163"/>
    </source>
</evidence>
<dbReference type="FunFam" id="2.60.200.10:FF:000004">
    <property type="entry name" value="Mothers against decapentaplegic homolog"/>
    <property type="match status" value="1"/>
</dbReference>
<evidence type="ECO:0000256" key="7">
    <source>
        <dbReference type="RuleBase" id="RU361195"/>
    </source>
</evidence>
<evidence type="ECO:0000256" key="8">
    <source>
        <dbReference type="SAM" id="MobiDB-lite"/>
    </source>
</evidence>
<feature type="compositionally biased region" description="Pro residues" evidence="8">
    <location>
        <begin position="28"/>
        <end position="51"/>
    </location>
</feature>
<dbReference type="GO" id="GO:0009791">
    <property type="term" value="P:post-embryonic development"/>
    <property type="evidence" value="ECO:0007669"/>
    <property type="project" value="UniProtKB-ARBA"/>
</dbReference>
<dbReference type="GO" id="GO:0030154">
    <property type="term" value="P:cell differentiation"/>
    <property type="evidence" value="ECO:0007669"/>
    <property type="project" value="TreeGrafter"/>
</dbReference>
<dbReference type="Pfam" id="PF03165">
    <property type="entry name" value="MH1"/>
    <property type="match status" value="1"/>
</dbReference>
<evidence type="ECO:0000313" key="13">
    <source>
        <dbReference type="RefSeq" id="XP_016985013.1"/>
    </source>
</evidence>
<dbReference type="GO" id="GO:0140416">
    <property type="term" value="F:transcription regulator inhibitor activity"/>
    <property type="evidence" value="ECO:0007669"/>
    <property type="project" value="TreeGrafter"/>
</dbReference>
<dbReference type="CDD" id="cd10489">
    <property type="entry name" value="MH1_SMAD_6_7"/>
    <property type="match status" value="1"/>
</dbReference>
<keyword evidence="4 7" id="KW-0805">Transcription regulation</keyword>
<feature type="domain" description="MH1" evidence="9">
    <location>
        <begin position="190"/>
        <end position="323"/>
    </location>
</feature>
<dbReference type="InterPro" id="IPR013019">
    <property type="entry name" value="MAD_homology_MH1"/>
</dbReference>
<dbReference type="PANTHER" id="PTHR13703">
    <property type="entry name" value="SMAD"/>
    <property type="match status" value="1"/>
</dbReference>
<dbReference type="PROSITE" id="PS51076">
    <property type="entry name" value="MH2"/>
    <property type="match status" value="1"/>
</dbReference>
<evidence type="ECO:0000313" key="11">
    <source>
        <dbReference type="EnsemblMetazoa" id="XP_016985013.1"/>
    </source>
</evidence>
<dbReference type="SUPFAM" id="SSF49879">
    <property type="entry name" value="SMAD/FHA domain"/>
    <property type="match status" value="1"/>
</dbReference>
<sequence>MIFPREKKKDLWRYASRNNPGPCDGVPAAPPVQPPRPPPPPHRPRPHPAPPCSGYSCDEDSSAMRQTPPPPYSSMSCAMDCSGSGSYCKNLTQVQNNNNSHPYRLLPKHKDLMSPPSASDRCFTAPGCSCASSCDDMLIDGSDQDQDQDRGQVQQVDRRMLSATTIATMFRKCCGGTSESTSGSTPTIPVTTNRAVHHLQNQTHNARRIREDFDALMKLLKRKQMAELLLAVKSRVDPPTRTHRDAVTTTASPAPTYLQCILIHCTTPADWEQHVTASRLFFWPGLRSGEELKRLPACPAARDCVYMCCNPLHWFRILHQPETEAQPPPYQRSKMQRLRDADSEEDSQNDAKSAALSTWSAQSSSISSIFKPPLFESFTTDGKDHNINSNAWCQIAYWEMADRVGEFFHARTKAVNIYTDGIVGSNGDSMCLRDLNPAGKQVHSEVVQTTRQKVGLGVTLSLESGDVWIYNRGNTPVFVDSPTLAENLDRVCKVMPGVCLKAFETSRAQLLSMKQQEHHHMGPVDYFSIKISFVKGWGPAYKRQNIMGCPCWLEVHFSHLR</sequence>
<dbReference type="InterPro" id="IPR003619">
    <property type="entry name" value="MAD_homology1_Dwarfin-type"/>
</dbReference>
<accession>A0A6P4FCM2</accession>
<dbReference type="SUPFAM" id="SSF56366">
    <property type="entry name" value="SMAD MH1 domain"/>
    <property type="match status" value="1"/>
</dbReference>
<evidence type="ECO:0000256" key="4">
    <source>
        <dbReference type="ARBA" id="ARBA00023015"/>
    </source>
</evidence>
<dbReference type="Gene3D" id="2.60.200.10">
    <property type="match status" value="1"/>
</dbReference>
<dbReference type="GO" id="GO:0071144">
    <property type="term" value="C:heteromeric SMAD protein complex"/>
    <property type="evidence" value="ECO:0007669"/>
    <property type="project" value="TreeGrafter"/>
</dbReference>
<evidence type="ECO:0000256" key="3">
    <source>
        <dbReference type="ARBA" id="ARBA00022833"/>
    </source>
</evidence>
<name>A0A6P4FCM2_DRORH</name>
<evidence type="ECO:0000256" key="6">
    <source>
        <dbReference type="ARBA" id="ARBA00023242"/>
    </source>
</evidence>
<keyword evidence="7" id="KW-0963">Cytoplasm</keyword>
<dbReference type="AlphaFoldDB" id="A0A6P4FCM2"/>
<evidence type="ECO:0000256" key="1">
    <source>
        <dbReference type="ARBA" id="ARBA00005545"/>
    </source>
</evidence>
<comment type="similarity">
    <text evidence="1 7">Belongs to the dwarfin/SMAD family.</text>
</comment>
<dbReference type="InterPro" id="IPR013790">
    <property type="entry name" value="Dwarfin"/>
</dbReference>
<dbReference type="CTD" id="42059"/>
<dbReference type="GO" id="GO:0006357">
    <property type="term" value="P:regulation of transcription by RNA polymerase II"/>
    <property type="evidence" value="ECO:0007669"/>
    <property type="project" value="TreeGrafter"/>
</dbReference>
<dbReference type="GO" id="GO:0051239">
    <property type="term" value="P:regulation of multicellular organismal process"/>
    <property type="evidence" value="ECO:0007669"/>
    <property type="project" value="UniProtKB-ARBA"/>
</dbReference>
<dbReference type="OrthoDB" id="5946219at2759"/>
<dbReference type="Proteomes" id="UP001652680">
    <property type="component" value="Unassembled WGS sequence"/>
</dbReference>
<keyword evidence="6 7" id="KW-0539">Nucleus</keyword>
<dbReference type="InterPro" id="IPR008984">
    <property type="entry name" value="SMAD_FHA_dom_sf"/>
</dbReference>
<dbReference type="Pfam" id="PF03166">
    <property type="entry name" value="MH2"/>
    <property type="match status" value="1"/>
</dbReference>
<feature type="region of interest" description="Disordered" evidence="8">
    <location>
        <begin position="325"/>
        <end position="354"/>
    </location>
</feature>
<reference evidence="11" key="3">
    <citation type="submission" date="2025-05" db="UniProtKB">
        <authorList>
            <consortium name="EnsemblMetazoa"/>
        </authorList>
    </citation>
    <scope>IDENTIFICATION</scope>
</reference>
<dbReference type="GO" id="GO:0005737">
    <property type="term" value="C:cytoplasm"/>
    <property type="evidence" value="ECO:0007669"/>
    <property type="project" value="UniProtKB-SubCell"/>
</dbReference>
<dbReference type="PROSITE" id="PS51075">
    <property type="entry name" value="MH1"/>
    <property type="match status" value="1"/>
</dbReference>
<dbReference type="RefSeq" id="XP_016985013.1">
    <property type="nucleotide sequence ID" value="XM_017129524.1"/>
</dbReference>
<dbReference type="SMART" id="SM00524">
    <property type="entry name" value="DWB"/>
    <property type="match status" value="1"/>
</dbReference>
<protein>
    <recommendedName>
        <fullName evidence="7">Mothers against decapentaplegic homolog</fullName>
        <shortName evidence="7">MAD homolog</shortName>
        <shortName evidence="7">Mothers against DPP homolog</shortName>
    </recommendedName>
    <alternativeName>
        <fullName evidence="7">SMAD family member</fullName>
    </alternativeName>
</protein>
<evidence type="ECO:0000259" key="10">
    <source>
        <dbReference type="PROSITE" id="PS51076"/>
    </source>
</evidence>
<dbReference type="SMART" id="SM00523">
    <property type="entry name" value="DWA"/>
    <property type="match status" value="1"/>
</dbReference>
<feature type="domain" description="MH2" evidence="10">
    <location>
        <begin position="392"/>
        <end position="561"/>
    </location>
</feature>
<keyword evidence="5 7" id="KW-0804">Transcription</keyword>
<organism evidence="13">
    <name type="scientific">Drosophila rhopaloa</name>
    <name type="common">Fruit fly</name>
    <dbReference type="NCBI Taxonomy" id="1041015"/>
    <lineage>
        <taxon>Eukaryota</taxon>
        <taxon>Metazoa</taxon>
        <taxon>Ecdysozoa</taxon>
        <taxon>Arthropoda</taxon>
        <taxon>Hexapoda</taxon>
        <taxon>Insecta</taxon>
        <taxon>Pterygota</taxon>
        <taxon>Neoptera</taxon>
        <taxon>Endopterygota</taxon>
        <taxon>Diptera</taxon>
        <taxon>Brachycera</taxon>
        <taxon>Muscomorpha</taxon>
        <taxon>Ephydroidea</taxon>
        <taxon>Drosophilidae</taxon>
        <taxon>Drosophila</taxon>
        <taxon>Sophophora</taxon>
    </lineage>
</organism>
<dbReference type="PANTHER" id="PTHR13703:SF54">
    <property type="entry name" value="MOTHERS AGAINST DECAPENTAPLEGIC HOMOLOG"/>
    <property type="match status" value="1"/>
</dbReference>
<keyword evidence="2" id="KW-0479">Metal-binding</keyword>
<dbReference type="GO" id="GO:0046872">
    <property type="term" value="F:metal ion binding"/>
    <property type="evidence" value="ECO:0007669"/>
    <property type="project" value="UniProtKB-KW"/>
</dbReference>
<comment type="subcellular location">
    <subcellularLocation>
        <location evidence="7">Cytoplasm</location>
    </subcellularLocation>
    <subcellularLocation>
        <location evidence="7">Nucleus</location>
    </subcellularLocation>
</comment>
<dbReference type="GO" id="GO:0009653">
    <property type="term" value="P:anatomical structure morphogenesis"/>
    <property type="evidence" value="ECO:0007669"/>
    <property type="project" value="TreeGrafter"/>
</dbReference>
<dbReference type="InterPro" id="IPR017855">
    <property type="entry name" value="SMAD-like_dom_sf"/>
</dbReference>
<keyword evidence="3" id="KW-0862">Zinc</keyword>
<evidence type="ECO:0000256" key="2">
    <source>
        <dbReference type="ARBA" id="ARBA00022723"/>
    </source>
</evidence>
<reference evidence="12" key="1">
    <citation type="journal article" date="2021" name="Elife">
        <title>Highly contiguous assemblies of 101 drosophilid genomes.</title>
        <authorList>
            <person name="Kim B.Y."/>
            <person name="Wang J.R."/>
            <person name="Miller D.E."/>
            <person name="Barmina O."/>
            <person name="Delaney E."/>
            <person name="Thompson A."/>
            <person name="Comeault A.A."/>
            <person name="Peede D."/>
            <person name="D'Agostino E.R."/>
            <person name="Pelaez J."/>
            <person name="Aguilar J.M."/>
            <person name="Haji D."/>
            <person name="Matsunaga T."/>
            <person name="Armstrong E.E."/>
            <person name="Zych M."/>
            <person name="Ogawa Y."/>
            <person name="Stamenkovic-Radak M."/>
            <person name="Jelic M."/>
            <person name="Veselinovic M.S."/>
            <person name="Tanaskovic M."/>
            <person name="Eric P."/>
            <person name="Gao J.J."/>
            <person name="Katoh T.K."/>
            <person name="Toda M.J."/>
            <person name="Watabe H."/>
            <person name="Watada M."/>
            <person name="Davis J.S."/>
            <person name="Moyle L.C."/>
            <person name="Manoli G."/>
            <person name="Bertolini E."/>
            <person name="Kostal V."/>
            <person name="Hawley R.S."/>
            <person name="Takahashi A."/>
            <person name="Jones C.D."/>
            <person name="Price D.K."/>
            <person name="Whiteman N."/>
            <person name="Kopp A."/>
            <person name="Matute D.R."/>
            <person name="Petrov D.A."/>
        </authorList>
    </citation>
    <scope>NUCLEOTIDE SEQUENCE [LARGE SCALE GENOMIC DNA]</scope>
</reference>
<feature type="region of interest" description="Disordered" evidence="8">
    <location>
        <begin position="1"/>
        <end position="71"/>
    </location>
</feature>
<dbReference type="GO" id="GO:0060395">
    <property type="term" value="P:SMAD protein signal transduction"/>
    <property type="evidence" value="ECO:0007669"/>
    <property type="project" value="TreeGrafter"/>
</dbReference>
<dbReference type="InterPro" id="IPR036578">
    <property type="entry name" value="SMAD_MH1_sf"/>
</dbReference>
<reference evidence="13" key="2">
    <citation type="submission" date="2025-04" db="UniProtKB">
        <authorList>
            <consortium name="RefSeq"/>
        </authorList>
    </citation>
    <scope>IDENTIFICATION</scope>
</reference>
<dbReference type="GO" id="GO:0050793">
    <property type="term" value="P:regulation of developmental process"/>
    <property type="evidence" value="ECO:0007669"/>
    <property type="project" value="UniProtKB-ARBA"/>
</dbReference>
<dbReference type="GeneID" id="108048700"/>
<dbReference type="EnsemblMetazoa" id="XM_017129524.2">
    <property type="protein sequence ID" value="XP_016985013.1"/>
    <property type="gene ID" value="LOC108048700"/>
</dbReference>
<evidence type="ECO:0000259" key="9">
    <source>
        <dbReference type="PROSITE" id="PS51075"/>
    </source>
</evidence>
<evidence type="ECO:0000313" key="12">
    <source>
        <dbReference type="Proteomes" id="UP001652680"/>
    </source>
</evidence>
<gene>
    <name evidence="13" type="primary">LOC108048700</name>
    <name evidence="11" type="synonym">108048700</name>
</gene>
<keyword evidence="12" id="KW-1185">Reference proteome</keyword>
<feature type="compositionally biased region" description="Basic and acidic residues" evidence="8">
    <location>
        <begin position="1"/>
        <end position="12"/>
    </location>
</feature>
<dbReference type="GO" id="GO:0070411">
    <property type="term" value="F:I-SMAD binding"/>
    <property type="evidence" value="ECO:0007669"/>
    <property type="project" value="TreeGrafter"/>
</dbReference>
<dbReference type="Gene3D" id="3.90.520.10">
    <property type="entry name" value="SMAD MH1 domain"/>
    <property type="match status" value="1"/>
</dbReference>